<keyword evidence="1" id="KW-0812">Transmembrane</keyword>
<evidence type="ECO:0000256" key="1">
    <source>
        <dbReference type="SAM" id="Phobius"/>
    </source>
</evidence>
<reference evidence="2" key="1">
    <citation type="journal article" date="2020" name="Nature">
        <title>Giant virus diversity and host interactions through global metagenomics.</title>
        <authorList>
            <person name="Schulz F."/>
            <person name="Roux S."/>
            <person name="Paez-Espino D."/>
            <person name="Jungbluth S."/>
            <person name="Walsh D.A."/>
            <person name="Denef V.J."/>
            <person name="McMahon K.D."/>
            <person name="Konstantinidis K.T."/>
            <person name="Eloe-Fadrosh E.A."/>
            <person name="Kyrpides N.C."/>
            <person name="Woyke T."/>
        </authorList>
    </citation>
    <scope>NUCLEOTIDE SEQUENCE</scope>
    <source>
        <strain evidence="2">GVMAG-S-ERX556106-38</strain>
    </source>
</reference>
<keyword evidence="1" id="KW-0472">Membrane</keyword>
<name>A0A6C0FA54_9ZZZZ</name>
<dbReference type="EMBL" id="MN738833">
    <property type="protein sequence ID" value="QHT38746.1"/>
    <property type="molecule type" value="Genomic_DNA"/>
</dbReference>
<protein>
    <recommendedName>
        <fullName evidence="3">Transmembrane protein</fullName>
    </recommendedName>
</protein>
<feature type="transmembrane region" description="Helical" evidence="1">
    <location>
        <begin position="35"/>
        <end position="53"/>
    </location>
</feature>
<evidence type="ECO:0008006" key="3">
    <source>
        <dbReference type="Google" id="ProtNLM"/>
    </source>
</evidence>
<feature type="transmembrane region" description="Helical" evidence="1">
    <location>
        <begin position="73"/>
        <end position="95"/>
    </location>
</feature>
<dbReference type="AlphaFoldDB" id="A0A6C0FA54"/>
<sequence>MKLCDWGNLERRLRVWEIVKINDGEKELNKKASKLYEVLTILSALSCGALIGLEKVNSSHIEYLIDFYEATRTFGIISSLFSVVISVTMCSLLSATSTKNTFEFIKVSIKFSNIPFIETIISLICLVLCASMQVWHLYAMIGFFPYSLFVIVYSFHFYGTLHEHIFDLTKKDTEEAIQRGYVFSHVNSDIENTRDTEPTETDVSLTLIEEGKV</sequence>
<feature type="transmembrane region" description="Helical" evidence="1">
    <location>
        <begin position="116"/>
        <end position="137"/>
    </location>
</feature>
<evidence type="ECO:0000313" key="2">
    <source>
        <dbReference type="EMBL" id="QHT38746.1"/>
    </source>
</evidence>
<organism evidence="2">
    <name type="scientific">viral metagenome</name>
    <dbReference type="NCBI Taxonomy" id="1070528"/>
    <lineage>
        <taxon>unclassified sequences</taxon>
        <taxon>metagenomes</taxon>
        <taxon>organismal metagenomes</taxon>
    </lineage>
</organism>
<keyword evidence="1" id="KW-1133">Transmembrane helix</keyword>
<accession>A0A6C0FA54</accession>
<proteinExistence type="predicted"/>
<feature type="transmembrane region" description="Helical" evidence="1">
    <location>
        <begin position="143"/>
        <end position="161"/>
    </location>
</feature>